<dbReference type="OrthoDB" id="10613827at2759"/>
<proteinExistence type="predicted"/>
<evidence type="ECO:0000313" key="3">
    <source>
        <dbReference type="Proteomes" id="UP000219338"/>
    </source>
</evidence>
<accession>A0A284QK91</accession>
<protein>
    <submittedName>
        <fullName evidence="2">Uncharacterized protein</fullName>
    </submittedName>
</protein>
<feature type="region of interest" description="Disordered" evidence="1">
    <location>
        <begin position="1"/>
        <end position="25"/>
    </location>
</feature>
<keyword evidence="3" id="KW-1185">Reference proteome</keyword>
<dbReference type="EMBL" id="FUEG01000001">
    <property type="protein sequence ID" value="SJK96875.1"/>
    <property type="molecule type" value="Genomic_DNA"/>
</dbReference>
<reference evidence="3" key="1">
    <citation type="journal article" date="2017" name="Nat. Ecol. Evol.">
        <title>Genome expansion and lineage-specific genetic innovations in the forest pathogenic fungi Armillaria.</title>
        <authorList>
            <person name="Sipos G."/>
            <person name="Prasanna A.N."/>
            <person name="Walter M.C."/>
            <person name="O'Connor E."/>
            <person name="Balint B."/>
            <person name="Krizsan K."/>
            <person name="Kiss B."/>
            <person name="Hess J."/>
            <person name="Varga T."/>
            <person name="Slot J."/>
            <person name="Riley R."/>
            <person name="Boka B."/>
            <person name="Rigling D."/>
            <person name="Barry K."/>
            <person name="Lee J."/>
            <person name="Mihaltcheva S."/>
            <person name="LaButti K."/>
            <person name="Lipzen A."/>
            <person name="Waldron R."/>
            <person name="Moloney N.M."/>
            <person name="Sperisen C."/>
            <person name="Kredics L."/>
            <person name="Vagvoelgyi C."/>
            <person name="Patrignani A."/>
            <person name="Fitzpatrick D."/>
            <person name="Nagy I."/>
            <person name="Doyle S."/>
            <person name="Anderson J.B."/>
            <person name="Grigoriev I.V."/>
            <person name="Gueldener U."/>
            <person name="Muensterkoetter M."/>
            <person name="Nagy L.G."/>
        </authorList>
    </citation>
    <scope>NUCLEOTIDE SEQUENCE [LARGE SCALE GENOMIC DNA]</scope>
    <source>
        <strain evidence="3">C18/9</strain>
    </source>
</reference>
<organism evidence="2 3">
    <name type="scientific">Armillaria ostoyae</name>
    <name type="common">Armillaria root rot fungus</name>
    <dbReference type="NCBI Taxonomy" id="47428"/>
    <lineage>
        <taxon>Eukaryota</taxon>
        <taxon>Fungi</taxon>
        <taxon>Dikarya</taxon>
        <taxon>Basidiomycota</taxon>
        <taxon>Agaricomycotina</taxon>
        <taxon>Agaricomycetes</taxon>
        <taxon>Agaricomycetidae</taxon>
        <taxon>Agaricales</taxon>
        <taxon>Marasmiineae</taxon>
        <taxon>Physalacriaceae</taxon>
        <taxon>Armillaria</taxon>
    </lineage>
</organism>
<sequence length="114" mass="13093">MTPQLTYPRLTGRKRDTRPLHLQQQAPYLPPLAGRKRSRTLFTSEVARRSSTSRKQGGTPIPQIGYLADREQKRGYPLSASYPHGLARRSLLATHPQIVPLFLYIARTLYLHRM</sequence>
<name>A0A284QK91_ARMOS</name>
<evidence type="ECO:0000313" key="2">
    <source>
        <dbReference type="EMBL" id="SJK96875.1"/>
    </source>
</evidence>
<gene>
    <name evidence="2" type="ORF">ARMOST_00121</name>
</gene>
<evidence type="ECO:0000256" key="1">
    <source>
        <dbReference type="SAM" id="MobiDB-lite"/>
    </source>
</evidence>
<dbReference type="AlphaFoldDB" id="A0A284QK91"/>
<dbReference type="Proteomes" id="UP000219338">
    <property type="component" value="Unassembled WGS sequence"/>
</dbReference>